<dbReference type="GO" id="GO:0003995">
    <property type="term" value="F:acyl-CoA dehydrogenase activity"/>
    <property type="evidence" value="ECO:0007669"/>
    <property type="project" value="InterPro"/>
</dbReference>
<dbReference type="AlphaFoldDB" id="A0A5K7YKW6"/>
<dbReference type="Pfam" id="PF02770">
    <property type="entry name" value="Acyl-CoA_dh_M"/>
    <property type="match status" value="1"/>
</dbReference>
<evidence type="ECO:0000256" key="2">
    <source>
        <dbReference type="ARBA" id="ARBA00009347"/>
    </source>
</evidence>
<comment type="subunit">
    <text evidence="3">Homotetramer.</text>
</comment>
<dbReference type="Gene3D" id="1.10.540.10">
    <property type="entry name" value="Acyl-CoA dehydrogenase/oxidase, N-terminal domain"/>
    <property type="match status" value="1"/>
</dbReference>
<dbReference type="SUPFAM" id="SSF47203">
    <property type="entry name" value="Acyl-CoA dehydrogenase C-terminal domain-like"/>
    <property type="match status" value="1"/>
</dbReference>
<dbReference type="InterPro" id="IPR013786">
    <property type="entry name" value="AcylCoA_DH/ox_N"/>
</dbReference>
<dbReference type="PROSITE" id="PS00073">
    <property type="entry name" value="ACYL_COA_DH_2"/>
    <property type="match status" value="1"/>
</dbReference>
<dbReference type="KEGG" id="dalk:DSCA_37760"/>
<gene>
    <name evidence="13" type="ORF">DSCA_37760</name>
</gene>
<dbReference type="InterPro" id="IPR037069">
    <property type="entry name" value="AcylCoA_DH/ox_N_sf"/>
</dbReference>
<organism evidence="13 14">
    <name type="scientific">Desulfosarcina alkanivorans</name>
    <dbReference type="NCBI Taxonomy" id="571177"/>
    <lineage>
        <taxon>Bacteria</taxon>
        <taxon>Pseudomonadati</taxon>
        <taxon>Thermodesulfobacteriota</taxon>
        <taxon>Desulfobacteria</taxon>
        <taxon>Desulfobacterales</taxon>
        <taxon>Desulfosarcinaceae</taxon>
        <taxon>Desulfosarcina</taxon>
    </lineage>
</organism>
<evidence type="ECO:0000313" key="14">
    <source>
        <dbReference type="Proteomes" id="UP000427906"/>
    </source>
</evidence>
<dbReference type="FunFam" id="1.10.540.10:FF:000026">
    <property type="entry name" value="Acyl-CoA dehydrogenase medium chain"/>
    <property type="match status" value="1"/>
</dbReference>
<dbReference type="InterPro" id="IPR009075">
    <property type="entry name" value="AcylCo_DH/oxidase_C"/>
</dbReference>
<sequence>MIQFTDEQRMIKATIRQLATEKIAPLAKDADASGHTSSEIVRLLATIDLLNMALPQEYGGIDADYTTTAAAVEEMAKVDASTAMITFVNQAFIHILKQWGNEEQKERFFGQMATGDKINAFSLTEPDHGSEAAEIQTSAELDGDDYIVNGTKIFVTNGTIADHVLVFLRIGTEKGYKGVSALIIEKDTPGFTVGKREEKLGMRGSDLAELTFKDARVPKQNLVGGPGKGWDILMTAAADMRAYGPGAISVGLSRGAMKMAAEYAQQRIQFGKPISKLQSIRFMLADMSMQIDAARALLYRTTRYMDSTAPGRDRLRSRLGSSVKCFASDVAMRVTTDAVQILGGYGVMKDYPLERMMRDAKMIQIFDGSNQIQRVIVAKCLL</sequence>
<protein>
    <recommendedName>
        <fullName evidence="8">Cyclohexane-1-carbonyl-CoA dehydrogenase</fullName>
        <ecNumber evidence="7">1.3.8.11</ecNumber>
    </recommendedName>
</protein>
<reference evidence="13 14" key="1">
    <citation type="submission" date="2019-11" db="EMBL/GenBank/DDBJ databases">
        <title>Comparative genomics of hydrocarbon-degrading Desulfosarcina strains.</title>
        <authorList>
            <person name="Watanabe M."/>
            <person name="Kojima H."/>
            <person name="Fukui M."/>
        </authorList>
    </citation>
    <scope>NUCLEOTIDE SEQUENCE [LARGE SCALE GENOMIC DNA]</scope>
    <source>
        <strain evidence="13 14">PL12</strain>
    </source>
</reference>
<evidence type="ECO:0000259" key="10">
    <source>
        <dbReference type="Pfam" id="PF00441"/>
    </source>
</evidence>
<evidence type="ECO:0000256" key="8">
    <source>
        <dbReference type="ARBA" id="ARBA00067292"/>
    </source>
</evidence>
<keyword evidence="4 9" id="KW-0285">Flavoprotein</keyword>
<dbReference type="Gene3D" id="2.40.110.10">
    <property type="entry name" value="Butyryl-CoA Dehydrogenase, subunit A, domain 2"/>
    <property type="match status" value="1"/>
</dbReference>
<evidence type="ECO:0000256" key="4">
    <source>
        <dbReference type="ARBA" id="ARBA00022630"/>
    </source>
</evidence>
<keyword evidence="6 9" id="KW-0560">Oxidoreductase</keyword>
<proteinExistence type="inferred from homology"/>
<dbReference type="OrthoDB" id="9765339at2"/>
<dbReference type="PIRSF" id="PIRSF016578">
    <property type="entry name" value="HsaA"/>
    <property type="match status" value="1"/>
</dbReference>
<evidence type="ECO:0000256" key="7">
    <source>
        <dbReference type="ARBA" id="ARBA00066361"/>
    </source>
</evidence>
<accession>A0A5K7YKW6</accession>
<dbReference type="SUPFAM" id="SSF56645">
    <property type="entry name" value="Acyl-CoA dehydrogenase NM domain-like"/>
    <property type="match status" value="1"/>
</dbReference>
<dbReference type="InterPro" id="IPR046373">
    <property type="entry name" value="Acyl-CoA_Oxase/DH_mid-dom_sf"/>
</dbReference>
<feature type="domain" description="Acyl-CoA dehydrogenase/oxidase C-terminal" evidence="10">
    <location>
        <begin position="227"/>
        <end position="381"/>
    </location>
</feature>
<dbReference type="Pfam" id="PF02771">
    <property type="entry name" value="Acyl-CoA_dh_N"/>
    <property type="match status" value="1"/>
</dbReference>
<evidence type="ECO:0000256" key="5">
    <source>
        <dbReference type="ARBA" id="ARBA00022827"/>
    </source>
</evidence>
<dbReference type="InterPro" id="IPR009100">
    <property type="entry name" value="AcylCoA_DH/oxidase_NM_dom_sf"/>
</dbReference>
<evidence type="ECO:0000313" key="13">
    <source>
        <dbReference type="EMBL" id="BBO69846.1"/>
    </source>
</evidence>
<keyword evidence="5 9" id="KW-0274">FAD</keyword>
<evidence type="ECO:0000256" key="9">
    <source>
        <dbReference type="RuleBase" id="RU362125"/>
    </source>
</evidence>
<feature type="domain" description="Acyl-CoA dehydrogenase/oxidase N-terminal" evidence="12">
    <location>
        <begin position="5"/>
        <end position="116"/>
    </location>
</feature>
<dbReference type="RefSeq" id="WP_155317840.1">
    <property type="nucleotide sequence ID" value="NZ_AP021874.1"/>
</dbReference>
<dbReference type="FunFam" id="2.40.110.10:FF:000009">
    <property type="entry name" value="Acyl-CoA dehydrogenase"/>
    <property type="match status" value="1"/>
</dbReference>
<evidence type="ECO:0000256" key="3">
    <source>
        <dbReference type="ARBA" id="ARBA00011881"/>
    </source>
</evidence>
<dbReference type="InterPro" id="IPR006091">
    <property type="entry name" value="Acyl-CoA_Oxase/DH_mid-dom"/>
</dbReference>
<dbReference type="PANTHER" id="PTHR43884:SF12">
    <property type="entry name" value="ISOVALERYL-COA DEHYDROGENASE, MITOCHONDRIAL-RELATED"/>
    <property type="match status" value="1"/>
</dbReference>
<evidence type="ECO:0000259" key="12">
    <source>
        <dbReference type="Pfam" id="PF02771"/>
    </source>
</evidence>
<comment type="cofactor">
    <cofactor evidence="1 9">
        <name>FAD</name>
        <dbReference type="ChEBI" id="CHEBI:57692"/>
    </cofactor>
</comment>
<keyword evidence="14" id="KW-1185">Reference proteome</keyword>
<dbReference type="FunFam" id="1.20.140.10:FF:000004">
    <property type="entry name" value="Acyl-CoA dehydrogenase FadE25"/>
    <property type="match status" value="1"/>
</dbReference>
<evidence type="ECO:0000256" key="1">
    <source>
        <dbReference type="ARBA" id="ARBA00001974"/>
    </source>
</evidence>
<feature type="domain" description="Acyl-CoA oxidase/dehydrogenase middle" evidence="11">
    <location>
        <begin position="120"/>
        <end position="214"/>
    </location>
</feature>
<dbReference type="Gene3D" id="1.20.140.10">
    <property type="entry name" value="Butyryl-CoA Dehydrogenase, subunit A, domain 3"/>
    <property type="match status" value="1"/>
</dbReference>
<dbReference type="GO" id="GO:0050660">
    <property type="term" value="F:flavin adenine dinucleotide binding"/>
    <property type="evidence" value="ECO:0007669"/>
    <property type="project" value="InterPro"/>
</dbReference>
<dbReference type="PANTHER" id="PTHR43884">
    <property type="entry name" value="ACYL-COA DEHYDROGENASE"/>
    <property type="match status" value="1"/>
</dbReference>
<evidence type="ECO:0000256" key="6">
    <source>
        <dbReference type="ARBA" id="ARBA00023002"/>
    </source>
</evidence>
<dbReference type="Pfam" id="PF00441">
    <property type="entry name" value="Acyl-CoA_dh_1"/>
    <property type="match status" value="1"/>
</dbReference>
<name>A0A5K7YKW6_9BACT</name>
<comment type="similarity">
    <text evidence="2 9">Belongs to the acyl-CoA dehydrogenase family.</text>
</comment>
<dbReference type="EC" id="1.3.8.11" evidence="7"/>
<dbReference type="EMBL" id="AP021874">
    <property type="protein sequence ID" value="BBO69846.1"/>
    <property type="molecule type" value="Genomic_DNA"/>
</dbReference>
<dbReference type="Proteomes" id="UP000427906">
    <property type="component" value="Chromosome"/>
</dbReference>
<dbReference type="InterPro" id="IPR036250">
    <property type="entry name" value="AcylCo_DH-like_C"/>
</dbReference>
<dbReference type="InterPro" id="IPR006089">
    <property type="entry name" value="Acyl-CoA_DH_CS"/>
</dbReference>
<evidence type="ECO:0000259" key="11">
    <source>
        <dbReference type="Pfam" id="PF02770"/>
    </source>
</evidence>